<dbReference type="Pfam" id="PF00892">
    <property type="entry name" value="EamA"/>
    <property type="match status" value="1"/>
</dbReference>
<feature type="transmembrane region" description="Helical" evidence="5">
    <location>
        <begin position="21"/>
        <end position="41"/>
    </location>
</feature>
<feature type="transmembrane region" description="Helical" evidence="5">
    <location>
        <begin position="53"/>
        <end position="70"/>
    </location>
</feature>
<keyword evidence="2 5" id="KW-0812">Transmembrane</keyword>
<feature type="transmembrane region" description="Helical" evidence="5">
    <location>
        <begin position="231"/>
        <end position="251"/>
    </location>
</feature>
<dbReference type="EMBL" id="ACFU01000037">
    <property type="protein sequence ID" value="EEF12836.1"/>
    <property type="molecule type" value="Genomic_DNA"/>
</dbReference>
<feature type="domain" description="EamA" evidence="6">
    <location>
        <begin position="22"/>
        <end position="153"/>
    </location>
</feature>
<feature type="transmembrane region" description="Helical" evidence="5">
    <location>
        <begin position="289"/>
        <end position="306"/>
    </location>
</feature>
<proteinExistence type="predicted"/>
<dbReference type="PANTHER" id="PTHR22911">
    <property type="entry name" value="ACYL-MALONYL CONDENSING ENZYME-RELATED"/>
    <property type="match status" value="1"/>
</dbReference>
<comment type="caution">
    <text evidence="7">The sequence shown here is derived from an EMBL/GenBank/DDBJ whole genome shotgun (WGS) entry which is preliminary data.</text>
</comment>
<accession>B9D5A6</accession>
<dbReference type="AlphaFoldDB" id="B9D5A6"/>
<evidence type="ECO:0000313" key="7">
    <source>
        <dbReference type="EMBL" id="EEF12836.1"/>
    </source>
</evidence>
<keyword evidence="4 5" id="KW-0472">Membrane</keyword>
<evidence type="ECO:0000256" key="1">
    <source>
        <dbReference type="ARBA" id="ARBA00004141"/>
    </source>
</evidence>
<feature type="transmembrane region" description="Helical" evidence="5">
    <location>
        <begin position="164"/>
        <end position="183"/>
    </location>
</feature>
<sequence length="309" mass="34010">MHYNTPKFKGKILFRRYVLRHLGAYYMIIACMFFAAVGGFAKVLSEQMPSIEVVFFRNAVGLAIVLYAIYKRPPTHQKGGQLFVLMFRGFIGTIALFALFYNIAHINLGAAYTFQKTSPIFTAIFAAVFLKEALSKKGWGAIFLGFIGILFIIQPNLGISKTDWLGLGSGVGAALAMLSVRTLRKSYDTSVIVLSFMAWGTALPMLLMGLAEWARFEPLDFLLSPFVAPNFKGVILIVLMGLAGYFFQFYMTKAYAASKKAGSVAAISYMDVVFSLVVGFFMGDTLPNAAAFFGIMLVVISGIIVARER</sequence>
<keyword evidence="3 5" id="KW-1133">Transmembrane helix</keyword>
<feature type="transmembrane region" description="Helical" evidence="5">
    <location>
        <begin position="263"/>
        <end position="283"/>
    </location>
</feature>
<dbReference type="PANTHER" id="PTHR22911:SF6">
    <property type="entry name" value="SOLUTE CARRIER FAMILY 35 MEMBER G1"/>
    <property type="match status" value="1"/>
</dbReference>
<gene>
    <name evidence="7" type="ORF">CAMRE0001_2280</name>
</gene>
<dbReference type="InterPro" id="IPR000620">
    <property type="entry name" value="EamA_dom"/>
</dbReference>
<reference evidence="7 8" key="1">
    <citation type="submission" date="2008-08" db="EMBL/GenBank/DDBJ databases">
        <authorList>
            <person name="Madupu R."/>
            <person name="Durkin A.S."/>
            <person name="Torralba M."/>
            <person name="Methe B."/>
            <person name="Sutton G.G."/>
            <person name="Strausberg R.L."/>
            <person name="Nelson K.E."/>
        </authorList>
    </citation>
    <scope>NUCLEOTIDE SEQUENCE [LARGE SCALE GENOMIC DNA]</scope>
    <source>
        <strain evidence="7 8">RM3267</strain>
    </source>
</reference>
<evidence type="ECO:0000313" key="8">
    <source>
        <dbReference type="Proteomes" id="UP000003082"/>
    </source>
</evidence>
<organism evidence="7 8">
    <name type="scientific">Campylobacter rectus RM3267</name>
    <dbReference type="NCBI Taxonomy" id="553218"/>
    <lineage>
        <taxon>Bacteria</taxon>
        <taxon>Pseudomonadati</taxon>
        <taxon>Campylobacterota</taxon>
        <taxon>Epsilonproteobacteria</taxon>
        <taxon>Campylobacterales</taxon>
        <taxon>Campylobacteraceae</taxon>
        <taxon>Campylobacter</taxon>
    </lineage>
</organism>
<comment type="subcellular location">
    <subcellularLocation>
        <location evidence="1">Membrane</location>
        <topology evidence="1">Multi-pass membrane protein</topology>
    </subcellularLocation>
</comment>
<dbReference type="PROSITE" id="PS51257">
    <property type="entry name" value="PROKAR_LIPOPROTEIN"/>
    <property type="match status" value="1"/>
</dbReference>
<dbReference type="InterPro" id="IPR037185">
    <property type="entry name" value="EmrE-like"/>
</dbReference>
<evidence type="ECO:0000256" key="4">
    <source>
        <dbReference type="ARBA" id="ARBA00023136"/>
    </source>
</evidence>
<dbReference type="STRING" id="553218.CAMRE0001_2280"/>
<dbReference type="eggNOG" id="COG0697">
    <property type="taxonomic scope" value="Bacteria"/>
</dbReference>
<feature type="transmembrane region" description="Helical" evidence="5">
    <location>
        <begin position="82"/>
        <end position="104"/>
    </location>
</feature>
<feature type="transmembrane region" description="Helical" evidence="5">
    <location>
        <begin position="190"/>
        <end position="211"/>
    </location>
</feature>
<dbReference type="Proteomes" id="UP000003082">
    <property type="component" value="Unassembled WGS sequence"/>
</dbReference>
<dbReference type="GO" id="GO:0016020">
    <property type="term" value="C:membrane"/>
    <property type="evidence" value="ECO:0007669"/>
    <property type="project" value="UniProtKB-SubCell"/>
</dbReference>
<dbReference type="OrthoDB" id="5338756at2"/>
<protein>
    <submittedName>
        <fullName evidence="7">Putative membrane protein</fullName>
    </submittedName>
</protein>
<evidence type="ECO:0000256" key="2">
    <source>
        <dbReference type="ARBA" id="ARBA00022692"/>
    </source>
</evidence>
<evidence type="ECO:0000259" key="6">
    <source>
        <dbReference type="Pfam" id="PF00892"/>
    </source>
</evidence>
<feature type="transmembrane region" description="Helical" evidence="5">
    <location>
        <begin position="139"/>
        <end position="158"/>
    </location>
</feature>
<feature type="transmembrane region" description="Helical" evidence="5">
    <location>
        <begin position="110"/>
        <end position="130"/>
    </location>
</feature>
<evidence type="ECO:0000256" key="5">
    <source>
        <dbReference type="SAM" id="Phobius"/>
    </source>
</evidence>
<evidence type="ECO:0000256" key="3">
    <source>
        <dbReference type="ARBA" id="ARBA00022989"/>
    </source>
</evidence>
<name>B9D5A6_CAMRE</name>
<dbReference type="SUPFAM" id="SSF103481">
    <property type="entry name" value="Multidrug resistance efflux transporter EmrE"/>
    <property type="match status" value="1"/>
</dbReference>
<dbReference type="RefSeq" id="WP_002945830.1">
    <property type="nucleotide sequence ID" value="NZ_ACFU01000037.1"/>
</dbReference>
<keyword evidence="8" id="KW-1185">Reference proteome</keyword>